<dbReference type="Pfam" id="PF13432">
    <property type="entry name" value="TPR_16"/>
    <property type="match status" value="1"/>
</dbReference>
<dbReference type="OrthoDB" id="151490at2759"/>
<feature type="region of interest" description="Disordered" evidence="1">
    <location>
        <begin position="157"/>
        <end position="248"/>
    </location>
</feature>
<dbReference type="PANTHER" id="PTHR23082">
    <property type="entry name" value="TRANSCRIPTION INITIATION FACTOR IIIC TFIIIC , POLYPEPTIDE 3-RELATED"/>
    <property type="match status" value="1"/>
</dbReference>
<evidence type="ECO:0000313" key="3">
    <source>
        <dbReference type="Proteomes" id="UP000749559"/>
    </source>
</evidence>
<dbReference type="InterPro" id="IPR039340">
    <property type="entry name" value="Tfc4/TFIIIC-102/Sfc4"/>
</dbReference>
<dbReference type="SMART" id="SM00028">
    <property type="entry name" value="TPR"/>
    <property type="match status" value="6"/>
</dbReference>
<evidence type="ECO:0000256" key="1">
    <source>
        <dbReference type="SAM" id="MobiDB-lite"/>
    </source>
</evidence>
<dbReference type="AlphaFoldDB" id="A0A8J1U9A4"/>
<gene>
    <name evidence="2" type="ORF">OFUS_LOCUS1608</name>
</gene>
<dbReference type="SUPFAM" id="SSF48452">
    <property type="entry name" value="TPR-like"/>
    <property type="match status" value="2"/>
</dbReference>
<feature type="compositionally biased region" description="Basic residues" evidence="1">
    <location>
        <begin position="201"/>
        <end position="211"/>
    </location>
</feature>
<proteinExistence type="predicted"/>
<dbReference type="GO" id="GO:0006383">
    <property type="term" value="P:transcription by RNA polymerase III"/>
    <property type="evidence" value="ECO:0007669"/>
    <property type="project" value="InterPro"/>
</dbReference>
<feature type="compositionally biased region" description="Acidic residues" evidence="1">
    <location>
        <begin position="161"/>
        <end position="184"/>
    </location>
</feature>
<dbReference type="PROSITE" id="PS50005">
    <property type="entry name" value="TPR"/>
    <property type="match status" value="4"/>
</dbReference>
<dbReference type="Proteomes" id="UP000749559">
    <property type="component" value="Unassembled WGS sequence"/>
</dbReference>
<evidence type="ECO:0000313" key="2">
    <source>
        <dbReference type="EMBL" id="CAH1774088.1"/>
    </source>
</evidence>
<dbReference type="PANTHER" id="PTHR23082:SF0">
    <property type="entry name" value="GENERAL TRANSCRIPTION FACTOR 3C POLYPEPTIDE 3"/>
    <property type="match status" value="1"/>
</dbReference>
<keyword evidence="3" id="KW-1185">Reference proteome</keyword>
<reference evidence="2" key="1">
    <citation type="submission" date="2022-03" db="EMBL/GenBank/DDBJ databases">
        <authorList>
            <person name="Martin C."/>
        </authorList>
    </citation>
    <scope>NUCLEOTIDE SEQUENCE</scope>
</reference>
<organism evidence="2 3">
    <name type="scientific">Owenia fusiformis</name>
    <name type="common">Polychaete worm</name>
    <dbReference type="NCBI Taxonomy" id="6347"/>
    <lineage>
        <taxon>Eukaryota</taxon>
        <taxon>Metazoa</taxon>
        <taxon>Spiralia</taxon>
        <taxon>Lophotrochozoa</taxon>
        <taxon>Annelida</taxon>
        <taxon>Polychaeta</taxon>
        <taxon>Sedentaria</taxon>
        <taxon>Canalipalpata</taxon>
        <taxon>Sabellida</taxon>
        <taxon>Oweniida</taxon>
        <taxon>Oweniidae</taxon>
        <taxon>Owenia</taxon>
    </lineage>
</organism>
<protein>
    <submittedName>
        <fullName evidence="2">Uncharacterized protein</fullName>
    </submittedName>
</protein>
<comment type="caution">
    <text evidence="2">The sequence shown here is derived from an EMBL/GenBank/DDBJ whole genome shotgun (WGS) entry which is preliminary data.</text>
</comment>
<accession>A0A8J1U9A4</accession>
<dbReference type="InterPro" id="IPR019734">
    <property type="entry name" value="TPR_rpt"/>
</dbReference>
<dbReference type="EMBL" id="CAIIXF020000001">
    <property type="protein sequence ID" value="CAH1774088.1"/>
    <property type="molecule type" value="Genomic_DNA"/>
</dbReference>
<dbReference type="Pfam" id="PF13181">
    <property type="entry name" value="TPR_8"/>
    <property type="match status" value="1"/>
</dbReference>
<name>A0A8J1U9A4_OWEFU</name>
<dbReference type="Gene3D" id="1.25.40.10">
    <property type="entry name" value="Tetratricopeptide repeat domain"/>
    <property type="match status" value="4"/>
</dbReference>
<sequence length="952" mass="107454">MEDPDLLRYLEGDITFGEWDEIQRNRQEHGSDYVQHVLDAGGPSSEITEVHNIEQIELEEGSMTPISSVNSTSPMRLSTLTAPNPTFTQLTDARPCTSYGSGANLVDASDVPMSEAGQRLLQAAESQRGGNIDTALTLRYLNGEVTFEEFTANLQKSLEKADEEEEDDDDDQSDGENAEEEGGCDDGAGSGDDWIPEIHSMKKTKTKKKADKRKESGTPASKSEKKQRKKREKRPAGPRTKLPKDLQGLMGEANLNFARGSLKEAVKMCMEVIRLEPAAHEPFQTLGMIYEEQGEMDKALQFGLIGAHLHNDSDEWSRLAEMSLELGNVTTSLNCYNKAVRANPRNLDNYINRAALYEQLGETKKMMDSFKFVFNYITEENGEKGMQIYRECCKAYHKVGNVQEAINKYKDAFEILPSDITSEDVNLLLELLISVKDHKTSMEILVKYCGIELEEGEEKETMCTVPEELPIDLRVKLVVCMIHLRLPRDSIKAVVAVLFEEDAKDTGDLYLDIAEAYMAVGEYKEAKPILGTLVSTEGYNLAAVWLIYGECLNAVGDIQSAAQAYKHVVELAPGHIGARVSLSLLQQQLGRPEAALKALSQEEESYEEEPALTPQAVKLSQHKCTLLLSQGKHDEVFDCAKKLFYGSYIHRVHRGDIDVTEIARSLRHRLDQLKTTHPEGKVIIERMKKDFAVLIETALDDSVNLYFKVCDLYIKLKRFSELQFFTQLSVLNGAFVGTPELEKRFAFSVMVASMLNRDGGAAYSYARDICVKYPENNQGWNLFAQVVTLCEDMRHNRFVLRQQFKYQDHLPLAMLNGHNALITGSYKHALGEYVMAFRKDSSNPLISLMIGVTYFHLACQKFQTKRHTIVIQGCTFLNRYLELRGECQEAYYNMGRALHQLGILYAAVHYYEKALTFEPVISDNNEIFDLRPTIAYNIIVLFEWLTKDTVRA</sequence>
<dbReference type="GO" id="GO:0000127">
    <property type="term" value="C:transcription factor TFIIIC complex"/>
    <property type="evidence" value="ECO:0007669"/>
    <property type="project" value="TreeGrafter"/>
</dbReference>
<dbReference type="InterPro" id="IPR011990">
    <property type="entry name" value="TPR-like_helical_dom_sf"/>
</dbReference>